<dbReference type="EMBL" id="CP011253">
    <property type="protein sequence ID" value="AKC72290.1"/>
    <property type="molecule type" value="Genomic_DNA"/>
</dbReference>
<protein>
    <recommendedName>
        <fullName evidence="1">TPM domain-containing protein</fullName>
    </recommendedName>
</protein>
<evidence type="ECO:0000313" key="3">
    <source>
        <dbReference type="Proteomes" id="UP000035050"/>
    </source>
</evidence>
<accession>A0A0E3YF40</accession>
<evidence type="ECO:0000259" key="1">
    <source>
        <dbReference type="Pfam" id="PF04536"/>
    </source>
</evidence>
<keyword evidence="3" id="KW-1185">Reference proteome</keyword>
<dbReference type="OrthoDB" id="5683663at2"/>
<dbReference type="PATRIC" id="fig|573737.6.peg.2913"/>
<dbReference type="AlphaFoldDB" id="A0A0E3YF40"/>
<dbReference type="Pfam" id="PF04536">
    <property type="entry name" value="TPM_phosphatase"/>
    <property type="match status" value="1"/>
</dbReference>
<dbReference type="KEGG" id="pox:MB84_10235"/>
<feature type="domain" description="TPM" evidence="1">
    <location>
        <begin position="38"/>
        <end position="155"/>
    </location>
</feature>
<dbReference type="Gene3D" id="3.10.310.50">
    <property type="match status" value="1"/>
</dbReference>
<dbReference type="Proteomes" id="UP000035050">
    <property type="component" value="Chromosome"/>
</dbReference>
<reference evidence="2" key="1">
    <citation type="submission" date="2016-06" db="EMBL/GenBank/DDBJ databases">
        <title>Pandoraea oxalativorans DSM 23570 Genome Sequencing.</title>
        <authorList>
            <person name="Ee R."/>
            <person name="Lim Y.-L."/>
            <person name="Yong D."/>
            <person name="Yin W.-F."/>
            <person name="Chan K.-G."/>
        </authorList>
    </citation>
    <scope>NUCLEOTIDE SEQUENCE</scope>
    <source>
        <strain evidence="2">DSM 23570</strain>
    </source>
</reference>
<proteinExistence type="predicted"/>
<evidence type="ECO:0000313" key="2">
    <source>
        <dbReference type="EMBL" id="AKC72290.1"/>
    </source>
</evidence>
<name>A0A0E3YF40_9BURK</name>
<organism evidence="2 3">
    <name type="scientific">Pandoraea oxalativorans</name>
    <dbReference type="NCBI Taxonomy" id="573737"/>
    <lineage>
        <taxon>Bacteria</taxon>
        <taxon>Pseudomonadati</taxon>
        <taxon>Pseudomonadota</taxon>
        <taxon>Betaproteobacteria</taxon>
        <taxon>Burkholderiales</taxon>
        <taxon>Burkholderiaceae</taxon>
        <taxon>Pandoraea</taxon>
    </lineage>
</organism>
<dbReference type="PANTHER" id="PTHR30373">
    <property type="entry name" value="UPF0603 PROTEIN YGCG"/>
    <property type="match status" value="1"/>
</dbReference>
<dbReference type="PANTHER" id="PTHR30373:SF8">
    <property type="entry name" value="BLL7265 PROTEIN"/>
    <property type="match status" value="1"/>
</dbReference>
<dbReference type="InterPro" id="IPR007621">
    <property type="entry name" value="TPM_dom"/>
</dbReference>
<sequence length="182" mass="20411">MTTAHEPAIAVQQKPHDVSRWLRHAGTWRAHARWLFPDNALDTLEASIRESESEHRCEIRLVIEAAMPLVNVWRGQTCRQRAVQLFHHLGVAHTSERTGILLYINIADHDIELIADKGVNALVDDASWEAVVKQMSAGFRDERYVQSVLDALNTLRGIARESLPARAGAAPDNALTDRPLML</sequence>
<dbReference type="HOGENOM" id="CLU_086382_1_0_4"/>
<dbReference type="RefSeq" id="WP_046293446.1">
    <property type="nucleotide sequence ID" value="NZ_CP011253.3"/>
</dbReference>
<gene>
    <name evidence="2" type="ORF">MB84_10235</name>
</gene>